<dbReference type="AlphaFoldDB" id="A0A4Y3TTS1"/>
<accession>A0A4Y3TTS1</accession>
<dbReference type="RefSeq" id="WP_141375086.1">
    <property type="nucleotide sequence ID" value="NZ_BAPL01000015.1"/>
</dbReference>
<evidence type="ECO:0000313" key="2">
    <source>
        <dbReference type="Proteomes" id="UP000317730"/>
    </source>
</evidence>
<keyword evidence="2" id="KW-1185">Reference proteome</keyword>
<name>A0A4Y3TTS1_9PROT</name>
<reference evidence="1 2" key="1">
    <citation type="submission" date="2019-06" db="EMBL/GenBank/DDBJ databases">
        <title>Whole genome shotgun sequence of Acetobacter peroxydans NBRC 13755.</title>
        <authorList>
            <person name="Hosoyama A."/>
            <person name="Uohara A."/>
            <person name="Ohji S."/>
            <person name="Ichikawa N."/>
        </authorList>
    </citation>
    <scope>NUCLEOTIDE SEQUENCE [LARGE SCALE GENOMIC DNA]</scope>
    <source>
        <strain evidence="1 2">NBRC 13755</strain>
    </source>
</reference>
<protein>
    <submittedName>
        <fullName evidence="1">Uncharacterized protein</fullName>
    </submittedName>
</protein>
<organism evidence="1 2">
    <name type="scientific">Acetobacter peroxydans</name>
    <dbReference type="NCBI Taxonomy" id="104098"/>
    <lineage>
        <taxon>Bacteria</taxon>
        <taxon>Pseudomonadati</taxon>
        <taxon>Pseudomonadota</taxon>
        <taxon>Alphaproteobacteria</taxon>
        <taxon>Acetobacterales</taxon>
        <taxon>Acetobacteraceae</taxon>
        <taxon>Acetobacter</taxon>
    </lineage>
</organism>
<sequence>MTIIYALKSVIRRKKIAAPSEPLNTSALLTILNEVLGPVPRPNHPSKLGKRARATGMLDTVRHWQEMQQDATATQQEVHALITRAELRIISEHTGLSGPHLLKVVRELLPHCVRIRAHNNPFFLLNKE</sequence>
<evidence type="ECO:0000313" key="1">
    <source>
        <dbReference type="EMBL" id="GEB85144.1"/>
    </source>
</evidence>
<dbReference type="Gene3D" id="1.10.10.690">
    <property type="entry name" value="YidB-like"/>
    <property type="match status" value="1"/>
</dbReference>
<comment type="caution">
    <text evidence="1">The sequence shown here is derived from an EMBL/GenBank/DDBJ whole genome shotgun (WGS) entry which is preliminary data.</text>
</comment>
<dbReference type="EMBL" id="BJMV01000003">
    <property type="protein sequence ID" value="GEB85144.1"/>
    <property type="molecule type" value="Genomic_DNA"/>
</dbReference>
<dbReference type="OrthoDB" id="7278837at2"/>
<proteinExistence type="predicted"/>
<dbReference type="Proteomes" id="UP000317730">
    <property type="component" value="Unassembled WGS sequence"/>
</dbReference>
<gene>
    <name evidence="1" type="ORF">APE01nite_09410</name>
</gene>
<dbReference type="SUPFAM" id="SSF140804">
    <property type="entry name" value="YidB-like"/>
    <property type="match status" value="1"/>
</dbReference>
<dbReference type="InterPro" id="IPR027405">
    <property type="entry name" value="YidB-like"/>
</dbReference>